<evidence type="ECO:0000313" key="1">
    <source>
        <dbReference type="EMBL" id="MEQ2242649.1"/>
    </source>
</evidence>
<dbReference type="EMBL" id="JAHRIQ010067056">
    <property type="protein sequence ID" value="MEQ2242649.1"/>
    <property type="molecule type" value="Genomic_DNA"/>
</dbReference>
<organism evidence="1 2">
    <name type="scientific">Ilyodon furcidens</name>
    <name type="common">goldbreast splitfin</name>
    <dbReference type="NCBI Taxonomy" id="33524"/>
    <lineage>
        <taxon>Eukaryota</taxon>
        <taxon>Metazoa</taxon>
        <taxon>Chordata</taxon>
        <taxon>Craniata</taxon>
        <taxon>Vertebrata</taxon>
        <taxon>Euteleostomi</taxon>
        <taxon>Actinopterygii</taxon>
        <taxon>Neopterygii</taxon>
        <taxon>Teleostei</taxon>
        <taxon>Neoteleostei</taxon>
        <taxon>Acanthomorphata</taxon>
        <taxon>Ovalentaria</taxon>
        <taxon>Atherinomorphae</taxon>
        <taxon>Cyprinodontiformes</taxon>
        <taxon>Goodeidae</taxon>
        <taxon>Ilyodon</taxon>
    </lineage>
</organism>
<dbReference type="Proteomes" id="UP001482620">
    <property type="component" value="Unassembled WGS sequence"/>
</dbReference>
<gene>
    <name evidence="1" type="ORF">ILYODFUR_038150</name>
</gene>
<protein>
    <submittedName>
        <fullName evidence="1">Uncharacterized protein</fullName>
    </submittedName>
</protein>
<evidence type="ECO:0000313" key="2">
    <source>
        <dbReference type="Proteomes" id="UP001482620"/>
    </source>
</evidence>
<comment type="caution">
    <text evidence="1">The sequence shown here is derived from an EMBL/GenBank/DDBJ whole genome shotgun (WGS) entry which is preliminary data.</text>
</comment>
<accession>A0ABV0UCI5</accession>
<name>A0ABV0UCI5_9TELE</name>
<sequence>MFGTLQSSRNVLNMWQTISANCSSQFLRSHPPSPKKPSGWTFPLFDPFKLLKHCALIYMHTVLVHRGNIYKKQSDLKIMNIKRIKKVSHSLEKSKSDASKRLSLYLMFFKLSYSNIPFHLAL</sequence>
<keyword evidence="2" id="KW-1185">Reference proteome</keyword>
<proteinExistence type="predicted"/>
<reference evidence="1 2" key="1">
    <citation type="submission" date="2021-06" db="EMBL/GenBank/DDBJ databases">
        <authorList>
            <person name="Palmer J.M."/>
        </authorList>
    </citation>
    <scope>NUCLEOTIDE SEQUENCE [LARGE SCALE GENOMIC DNA]</scope>
    <source>
        <strain evidence="2">if_2019</strain>
        <tissue evidence="1">Muscle</tissue>
    </source>
</reference>